<gene>
    <name evidence="2" type="ORF">LCMAC103_04180</name>
</gene>
<feature type="transmembrane region" description="Helical" evidence="1">
    <location>
        <begin position="84"/>
        <end position="104"/>
    </location>
</feature>
<feature type="transmembrane region" description="Helical" evidence="1">
    <location>
        <begin position="21"/>
        <end position="47"/>
    </location>
</feature>
<sequence>MRAMEGLKRLAPAARQFASSYVALVAIAVICNGVVARIYGNACGIGLADVFDLWAWGRVLGLTSSPLCSMLLKLCQMAQMLSDYAWANIFTHMVLAVGAAVPALSKQFSSLTPAPRSEEVLDS</sequence>
<protein>
    <recommendedName>
        <fullName evidence="3">Transmembrane protein</fullName>
    </recommendedName>
</protein>
<proteinExistence type="predicted"/>
<dbReference type="EMBL" id="MK500342">
    <property type="protein sequence ID" value="QBK87074.1"/>
    <property type="molecule type" value="Genomic_DNA"/>
</dbReference>
<keyword evidence="1" id="KW-0812">Transmembrane</keyword>
<reference evidence="2" key="1">
    <citation type="journal article" date="2019" name="MBio">
        <title>Virus Genomes from Deep Sea Sediments Expand the Ocean Megavirome and Support Independent Origins of Viral Gigantism.</title>
        <authorList>
            <person name="Backstrom D."/>
            <person name="Yutin N."/>
            <person name="Jorgensen S.L."/>
            <person name="Dharamshi J."/>
            <person name="Homa F."/>
            <person name="Zaremba-Niedwiedzka K."/>
            <person name="Spang A."/>
            <person name="Wolf Y.I."/>
            <person name="Koonin E.V."/>
            <person name="Ettema T.J."/>
        </authorList>
    </citation>
    <scope>NUCLEOTIDE SEQUENCE</scope>
</reference>
<evidence type="ECO:0000313" key="2">
    <source>
        <dbReference type="EMBL" id="QBK87074.1"/>
    </source>
</evidence>
<keyword evidence="1" id="KW-0472">Membrane</keyword>
<evidence type="ECO:0008006" key="3">
    <source>
        <dbReference type="Google" id="ProtNLM"/>
    </source>
</evidence>
<name>A0A481YWY0_9VIRU</name>
<feature type="transmembrane region" description="Helical" evidence="1">
    <location>
        <begin position="53"/>
        <end position="72"/>
    </location>
</feature>
<accession>A0A481YWY0</accession>
<keyword evidence="1" id="KW-1133">Transmembrane helix</keyword>
<evidence type="ECO:0000256" key="1">
    <source>
        <dbReference type="SAM" id="Phobius"/>
    </source>
</evidence>
<organism evidence="2">
    <name type="scientific">Marseillevirus LCMAC103</name>
    <dbReference type="NCBI Taxonomy" id="2506604"/>
    <lineage>
        <taxon>Viruses</taxon>
        <taxon>Varidnaviria</taxon>
        <taxon>Bamfordvirae</taxon>
        <taxon>Nucleocytoviricota</taxon>
        <taxon>Megaviricetes</taxon>
        <taxon>Pimascovirales</taxon>
        <taxon>Pimascovirales incertae sedis</taxon>
        <taxon>Marseilleviridae</taxon>
    </lineage>
</organism>